<feature type="transmembrane region" description="Helical" evidence="4">
    <location>
        <begin position="492"/>
        <end position="512"/>
    </location>
</feature>
<evidence type="ECO:0000313" key="5">
    <source>
        <dbReference type="EMBL" id="RMI46999.1"/>
    </source>
</evidence>
<dbReference type="InterPro" id="IPR000462">
    <property type="entry name" value="CDP-OH_P_trans"/>
</dbReference>
<dbReference type="InterPro" id="IPR048254">
    <property type="entry name" value="CDP_ALCOHOL_P_TRANSF_CS"/>
</dbReference>
<keyword evidence="4" id="KW-0812">Transmembrane</keyword>
<dbReference type="EMBL" id="RFFG01000006">
    <property type="protein sequence ID" value="RMI46999.1"/>
    <property type="molecule type" value="Genomic_DNA"/>
</dbReference>
<keyword evidence="1 2" id="KW-0808">Transferase</keyword>
<dbReference type="Pfam" id="PF01066">
    <property type="entry name" value="CDP-OH_P_transf"/>
    <property type="match status" value="1"/>
</dbReference>
<dbReference type="InterPro" id="IPR043130">
    <property type="entry name" value="CDP-OH_PTrfase_TM_dom"/>
</dbReference>
<evidence type="ECO:0000313" key="6">
    <source>
        <dbReference type="Proteomes" id="UP000282674"/>
    </source>
</evidence>
<keyword evidence="6" id="KW-1185">Reference proteome</keyword>
<dbReference type="OrthoDB" id="4850070at2"/>
<evidence type="ECO:0000256" key="1">
    <source>
        <dbReference type="ARBA" id="ARBA00022679"/>
    </source>
</evidence>
<keyword evidence="4" id="KW-1133">Transmembrane helix</keyword>
<accession>A0A3M2MBU2</accession>
<feature type="transmembrane region" description="Helical" evidence="4">
    <location>
        <begin position="321"/>
        <end position="345"/>
    </location>
</feature>
<name>A0A3M2MBU2_9ACTN</name>
<comment type="caution">
    <text evidence="5">The sequence shown here is derived from an EMBL/GenBank/DDBJ whole genome shotgun (WGS) entry which is preliminary data.</text>
</comment>
<comment type="similarity">
    <text evidence="2">Belongs to the CDP-alcohol phosphatidyltransferase class-I family.</text>
</comment>
<reference evidence="5 6" key="1">
    <citation type="submission" date="2018-10" db="EMBL/GenBank/DDBJ databases">
        <title>Isolation from soil.</title>
        <authorList>
            <person name="Hu J."/>
        </authorList>
    </citation>
    <scope>NUCLEOTIDE SEQUENCE [LARGE SCALE GENOMIC DNA]</scope>
    <source>
        <strain evidence="5 6">NEAU-Ht49</strain>
    </source>
</reference>
<gene>
    <name evidence="5" type="ORF">EBO15_05115</name>
</gene>
<evidence type="ECO:0000256" key="4">
    <source>
        <dbReference type="SAM" id="Phobius"/>
    </source>
</evidence>
<dbReference type="AlphaFoldDB" id="A0A3M2MBU2"/>
<dbReference type="RefSeq" id="WP_122193126.1">
    <property type="nucleotide sequence ID" value="NZ_JBHSKC010000001.1"/>
</dbReference>
<proteinExistence type="inferred from homology"/>
<sequence>MTLAVIIATGRVPGPDPIPAAALPAPSGPGGGDASVLGRLIGRLDRLGVTGFHLITRPDLAPSLRKEGHDPVECEDAAADLREISRIAYGARTSVVLLPGDLVISDEQLTRLVVDAADQPVTAVTVRRAGGRARPVRVEAPGRVVSAGSAFHRVSAPTADFPGPIGIGEQRAVQAAGVAENLADLLEHPGALPPSTALPPSPAGDDDYDALELMLVGLVRAGMPVTAQETVPELVCRRVATPEEAQAAVETAERADERRVRLRDAVKKNDGWFATYAVSSWSPLLVRTAAWFGLTPNMVTLVSAGLAALAAFWFGGGTRDGMVIGAVLFYLAFVFDCVDGQLARYTRRYSKLGAWLDAMLDRAKEYMVFAGLAAGASAAAWGGSLHVANVWILAVAALTLQTVRHMIDFSFRERSRRPAPDAPATPLTVADDPRRPGAPSGAAPAGTIERLSRATADVPGVRWAKKIIVLPIGERFAVISLTAAFGNARLTFAVLLVWGWIAGCYTLTGRLMRAMHG</sequence>
<dbReference type="GO" id="GO:0016780">
    <property type="term" value="F:phosphotransferase activity, for other substituted phosphate groups"/>
    <property type="evidence" value="ECO:0007669"/>
    <property type="project" value="InterPro"/>
</dbReference>
<keyword evidence="4" id="KW-0472">Membrane</keyword>
<dbReference type="Proteomes" id="UP000282674">
    <property type="component" value="Unassembled WGS sequence"/>
</dbReference>
<evidence type="ECO:0000256" key="2">
    <source>
        <dbReference type="RuleBase" id="RU003750"/>
    </source>
</evidence>
<feature type="region of interest" description="Disordered" evidence="3">
    <location>
        <begin position="416"/>
        <end position="445"/>
    </location>
</feature>
<feature type="transmembrane region" description="Helical" evidence="4">
    <location>
        <begin position="289"/>
        <end position="315"/>
    </location>
</feature>
<dbReference type="PROSITE" id="PS00379">
    <property type="entry name" value="CDP_ALCOHOL_P_TRANSF"/>
    <property type="match status" value="1"/>
</dbReference>
<protein>
    <submittedName>
        <fullName evidence="5">CDP-alcohol phosphatidyltransferase family protein</fullName>
    </submittedName>
</protein>
<dbReference type="Gene3D" id="1.20.120.1760">
    <property type="match status" value="1"/>
</dbReference>
<dbReference type="GO" id="GO:0008654">
    <property type="term" value="P:phospholipid biosynthetic process"/>
    <property type="evidence" value="ECO:0007669"/>
    <property type="project" value="InterPro"/>
</dbReference>
<evidence type="ECO:0000256" key="3">
    <source>
        <dbReference type="SAM" id="MobiDB-lite"/>
    </source>
</evidence>
<organism evidence="5 6">
    <name type="scientific">Actinomadura harenae</name>
    <dbReference type="NCBI Taxonomy" id="2483351"/>
    <lineage>
        <taxon>Bacteria</taxon>
        <taxon>Bacillati</taxon>
        <taxon>Actinomycetota</taxon>
        <taxon>Actinomycetes</taxon>
        <taxon>Streptosporangiales</taxon>
        <taxon>Thermomonosporaceae</taxon>
        <taxon>Actinomadura</taxon>
    </lineage>
</organism>
<dbReference type="GO" id="GO:0016020">
    <property type="term" value="C:membrane"/>
    <property type="evidence" value="ECO:0007669"/>
    <property type="project" value="InterPro"/>
</dbReference>